<dbReference type="EMBL" id="JAACLJ010000004">
    <property type="protein sequence ID" value="KAF4587610.1"/>
    <property type="molecule type" value="Genomic_DNA"/>
</dbReference>
<sequence length="595" mass="67564">MDTSSSIASVDSADEFSFNQILAERMLGGVPMFLVEWDNYDLNEATWEPARHLHRDTIDDWEEFKTNTGRRSQPGFKLRNRQSHLILGQLGSNGQSTSLTLHDLPGDTTASWLKHLKSQNRIIFTHTCTFQDWSAWPDLVEKRLCEGTVSAFVDVAKLKSVADWLEIGCSCLMHHNPQYSIILFPLTDEGRWVSGDGETHILKHTIVKPSGVFDASALAPLSLPPTPDELEISATSGIPIFDTVFGFGLDEVLSWKSRESGQTSVFIAFPASARQEANFIVEWLRYRKPNCHVRFSLHPGEWLSFLKLEHGAAKLQQGTVIIHEDAIWAIRSFPHLAQLLHRPSDEISFHIFKRALPKLLPPFSPIPFSPIPSEPVLNWRPSGEALQQVFRLGDAFLLTPSFFVSQPEQACSLMEWLWDNKKRFSSNYFRKRLVVCAKICNWLHKLASEKKERLQNSTESERWSSGLTQRAIDSYFKICGLARLFVGLAEDPDSPVVLAPESIGGDDEQSLVNWFGWWAISKMDLVRRFYVVGSEQRLTRNVRLLSVSDYVYSKAPDAKPTMKWYGAQVQRGQGLHHLDFVGWKSVFQGHKIADL</sequence>
<evidence type="ECO:0000256" key="1">
    <source>
        <dbReference type="ARBA" id="ARBA00011353"/>
    </source>
</evidence>
<name>A0A8H4Q6M0_9HYPO</name>
<dbReference type="Gene3D" id="2.40.50.40">
    <property type="match status" value="1"/>
</dbReference>
<evidence type="ECO:0000259" key="2">
    <source>
        <dbReference type="PROSITE" id="PS50013"/>
    </source>
</evidence>
<dbReference type="InterPro" id="IPR016197">
    <property type="entry name" value="Chromo-like_dom_sf"/>
</dbReference>
<comment type="caution">
    <text evidence="3">The sequence shown here is derived from an EMBL/GenBank/DDBJ whole genome shotgun (WGS) entry which is preliminary data.</text>
</comment>
<dbReference type="SUPFAM" id="SSF54160">
    <property type="entry name" value="Chromo domain-like"/>
    <property type="match status" value="1"/>
</dbReference>
<gene>
    <name evidence="3" type="ORF">GQ602_004303</name>
</gene>
<dbReference type="GO" id="GO:0006338">
    <property type="term" value="P:chromatin remodeling"/>
    <property type="evidence" value="ECO:0007669"/>
    <property type="project" value="UniProtKB-ARBA"/>
</dbReference>
<dbReference type="InterPro" id="IPR023780">
    <property type="entry name" value="Chromo_domain"/>
</dbReference>
<dbReference type="PROSITE" id="PS50013">
    <property type="entry name" value="CHROMO_2"/>
    <property type="match status" value="1"/>
</dbReference>
<evidence type="ECO:0000313" key="4">
    <source>
        <dbReference type="Proteomes" id="UP000562929"/>
    </source>
</evidence>
<protein>
    <recommendedName>
        <fullName evidence="2">Chromo domain-containing protein</fullName>
    </recommendedName>
</protein>
<comment type="subunit">
    <text evidence="1">Component of the NuA4 histone acetyltransferase complex.</text>
</comment>
<organism evidence="3 4">
    <name type="scientific">Ophiocordyceps camponoti-floridani</name>
    <dbReference type="NCBI Taxonomy" id="2030778"/>
    <lineage>
        <taxon>Eukaryota</taxon>
        <taxon>Fungi</taxon>
        <taxon>Dikarya</taxon>
        <taxon>Ascomycota</taxon>
        <taxon>Pezizomycotina</taxon>
        <taxon>Sordariomycetes</taxon>
        <taxon>Hypocreomycetidae</taxon>
        <taxon>Hypocreales</taxon>
        <taxon>Ophiocordycipitaceae</taxon>
        <taxon>Ophiocordyceps</taxon>
    </lineage>
</organism>
<accession>A0A8H4Q6M0</accession>
<reference evidence="3 4" key="1">
    <citation type="journal article" date="2020" name="G3 (Bethesda)">
        <title>Genetic Underpinnings of Host Manipulation by Ophiocordyceps as Revealed by Comparative Transcriptomics.</title>
        <authorList>
            <person name="Will I."/>
            <person name="Das B."/>
            <person name="Trinh T."/>
            <person name="Brachmann A."/>
            <person name="Ohm R.A."/>
            <person name="de Bekker C."/>
        </authorList>
    </citation>
    <scope>NUCLEOTIDE SEQUENCE [LARGE SCALE GENOMIC DNA]</scope>
    <source>
        <strain evidence="3 4">EC05</strain>
    </source>
</reference>
<dbReference type="Pfam" id="PF00385">
    <property type="entry name" value="Chromo"/>
    <property type="match status" value="1"/>
</dbReference>
<dbReference type="AlphaFoldDB" id="A0A8H4Q6M0"/>
<dbReference type="Proteomes" id="UP000562929">
    <property type="component" value="Unassembled WGS sequence"/>
</dbReference>
<evidence type="ECO:0000313" key="3">
    <source>
        <dbReference type="EMBL" id="KAF4587610.1"/>
    </source>
</evidence>
<dbReference type="OrthoDB" id="436852at2759"/>
<dbReference type="InterPro" id="IPR000953">
    <property type="entry name" value="Chromo/chromo_shadow_dom"/>
</dbReference>
<keyword evidence="4" id="KW-1185">Reference proteome</keyword>
<feature type="domain" description="Chromo" evidence="2">
    <location>
        <begin position="16"/>
        <end position="53"/>
    </location>
</feature>
<proteinExistence type="predicted"/>